<keyword evidence="3" id="KW-1185">Reference proteome</keyword>
<gene>
    <name evidence="2" type="ORF">U0C82_07495</name>
</gene>
<comment type="caution">
    <text evidence="2">The sequence shown here is derived from an EMBL/GenBank/DDBJ whole genome shotgun (WGS) entry which is preliminary data.</text>
</comment>
<evidence type="ECO:0000313" key="2">
    <source>
        <dbReference type="EMBL" id="MDY8108985.1"/>
    </source>
</evidence>
<protein>
    <submittedName>
        <fullName evidence="2">Uncharacterized protein</fullName>
    </submittedName>
</protein>
<keyword evidence="1" id="KW-0732">Signal</keyword>
<dbReference type="RefSeq" id="WP_322186448.1">
    <property type="nucleotide sequence ID" value="NZ_JAXLPB010000002.1"/>
</dbReference>
<sequence>MRATLLALSTALLLSACAAPAPGVRNAAWENNAYVLTEPATNY</sequence>
<organism evidence="2 3">
    <name type="scientific">Fulvimarina uroteuthidis</name>
    <dbReference type="NCBI Taxonomy" id="3098149"/>
    <lineage>
        <taxon>Bacteria</taxon>
        <taxon>Pseudomonadati</taxon>
        <taxon>Pseudomonadota</taxon>
        <taxon>Alphaproteobacteria</taxon>
        <taxon>Hyphomicrobiales</taxon>
        <taxon>Aurantimonadaceae</taxon>
        <taxon>Fulvimarina</taxon>
    </lineage>
</organism>
<dbReference type="Proteomes" id="UP001294412">
    <property type="component" value="Unassembled WGS sequence"/>
</dbReference>
<feature type="chain" id="PRO_5046826385" evidence="1">
    <location>
        <begin position="19"/>
        <end position="43"/>
    </location>
</feature>
<dbReference type="EMBL" id="JAXLPB010000002">
    <property type="protein sequence ID" value="MDY8108985.1"/>
    <property type="molecule type" value="Genomic_DNA"/>
</dbReference>
<evidence type="ECO:0000313" key="3">
    <source>
        <dbReference type="Proteomes" id="UP001294412"/>
    </source>
</evidence>
<evidence type="ECO:0000256" key="1">
    <source>
        <dbReference type="SAM" id="SignalP"/>
    </source>
</evidence>
<name>A0ABU5I1L7_9HYPH</name>
<dbReference type="PROSITE" id="PS51257">
    <property type="entry name" value="PROKAR_LIPOPROTEIN"/>
    <property type="match status" value="1"/>
</dbReference>
<accession>A0ABU5I1L7</accession>
<proteinExistence type="predicted"/>
<reference evidence="2 3" key="1">
    <citation type="submission" date="2023-12" db="EMBL/GenBank/DDBJ databases">
        <title>Description of Novel Strain Fulvimarina sp. 2208YS6-2-32 isolated from Uroteuthis (Photololigo) edulis.</title>
        <authorList>
            <person name="Park J.-S."/>
        </authorList>
    </citation>
    <scope>NUCLEOTIDE SEQUENCE [LARGE SCALE GENOMIC DNA]</scope>
    <source>
        <strain evidence="2 3">2208YS6-2-32</strain>
    </source>
</reference>
<feature type="signal peptide" evidence="1">
    <location>
        <begin position="1"/>
        <end position="18"/>
    </location>
</feature>